<dbReference type="InterPro" id="IPR029063">
    <property type="entry name" value="SAM-dependent_MTases_sf"/>
</dbReference>
<keyword evidence="3" id="KW-1185">Reference proteome</keyword>
<dbReference type="RefSeq" id="WP_133628287.1">
    <property type="nucleotide sequence ID" value="NZ_SOAZ01000012.1"/>
</dbReference>
<dbReference type="GO" id="GO:0016757">
    <property type="term" value="F:glycosyltransferase activity"/>
    <property type="evidence" value="ECO:0007669"/>
    <property type="project" value="InterPro"/>
</dbReference>
<gene>
    <name evidence="2" type="ORF">EDD71_11215</name>
</gene>
<dbReference type="Proteomes" id="UP000295325">
    <property type="component" value="Unassembled WGS sequence"/>
</dbReference>
<dbReference type="CDD" id="cd03801">
    <property type="entry name" value="GT4_PimA-like"/>
    <property type="match status" value="1"/>
</dbReference>
<dbReference type="AlphaFoldDB" id="A0A4R7KM27"/>
<dbReference type="Gene3D" id="3.40.50.150">
    <property type="entry name" value="Vaccinia Virus protein VP39"/>
    <property type="match status" value="1"/>
</dbReference>
<dbReference type="PANTHER" id="PTHR12526">
    <property type="entry name" value="GLYCOSYLTRANSFERASE"/>
    <property type="match status" value="1"/>
</dbReference>
<evidence type="ECO:0000313" key="3">
    <source>
        <dbReference type="Proteomes" id="UP000295325"/>
    </source>
</evidence>
<comment type="caution">
    <text evidence="2">The sequence shown here is derived from an EMBL/GenBank/DDBJ whole genome shotgun (WGS) entry which is preliminary data.</text>
</comment>
<dbReference type="SUPFAM" id="SSF53335">
    <property type="entry name" value="S-adenosyl-L-methionine-dependent methyltransferases"/>
    <property type="match status" value="1"/>
</dbReference>
<organism evidence="2 3">
    <name type="scientific">Fonticella tunisiensis</name>
    <dbReference type="NCBI Taxonomy" id="1096341"/>
    <lineage>
        <taxon>Bacteria</taxon>
        <taxon>Bacillati</taxon>
        <taxon>Bacillota</taxon>
        <taxon>Clostridia</taxon>
        <taxon>Eubacteriales</taxon>
        <taxon>Clostridiaceae</taxon>
        <taxon>Fonticella</taxon>
    </lineage>
</organism>
<dbReference type="InterPro" id="IPR001296">
    <property type="entry name" value="Glyco_trans_1"/>
</dbReference>
<evidence type="ECO:0000259" key="1">
    <source>
        <dbReference type="Pfam" id="PF00534"/>
    </source>
</evidence>
<dbReference type="Pfam" id="PF00534">
    <property type="entry name" value="Glycos_transf_1"/>
    <property type="match status" value="1"/>
</dbReference>
<sequence>MPTSWYQAIPDIIEQVVSLQPTSILDVGIGFGKYGALLRESLDIAQGRYDKENWKIIIDGIEGFARYRNPIHDYIYNKIYYGDVFEILNFGLPKYDCILLIDVLEHFTKEEGFKLINNLLLYTNKSLIISTPLFPDYQEEYLGNYMEHHLSRWSIIDFSKYDFSFKQINIGDNAAQIFHIFPQKVSLKDNKKITTKPKLSDKKLNIGYILPHKNLTGGMKMLLLQMNELSKRGHNIFAFYRGDNDQSVLPDWLEVNTFKNILVPYNESYTKYTEECDVLFVGWIQQVLELKDSDIPLVYWEQGNEWIFGDFNNLFMDSIVRKVLVNCYSSNIKLASVSSIIQKILKVRYNKDSTIISNFIDCNFYYPSKHEFNNTILLVGNPVLRFKGFNIALKSLQKLWTLGYRFKVKWICQVIPNISGISFPIEFIEKPAQHILAKEYRNADICLFTSWYEGFGMIPLEAMASGTPVVTTDCGGISDYVIPGFNALVAEPGDIDSLAGAVGYLLENENARLLLSHNGRETALKFSPENIIPKLEEFLFNSLE</sequence>
<proteinExistence type="predicted"/>
<keyword evidence="2" id="KW-0808">Transferase</keyword>
<evidence type="ECO:0000313" key="2">
    <source>
        <dbReference type="EMBL" id="TDT57235.1"/>
    </source>
</evidence>
<accession>A0A4R7KM27</accession>
<dbReference type="PANTHER" id="PTHR12526:SF630">
    <property type="entry name" value="GLYCOSYLTRANSFERASE"/>
    <property type="match status" value="1"/>
</dbReference>
<dbReference type="SUPFAM" id="SSF53756">
    <property type="entry name" value="UDP-Glycosyltransferase/glycogen phosphorylase"/>
    <property type="match status" value="1"/>
</dbReference>
<feature type="domain" description="Glycosyl transferase family 1" evidence="1">
    <location>
        <begin position="433"/>
        <end position="521"/>
    </location>
</feature>
<dbReference type="EMBL" id="SOAZ01000012">
    <property type="protein sequence ID" value="TDT57235.1"/>
    <property type="molecule type" value="Genomic_DNA"/>
</dbReference>
<dbReference type="OrthoDB" id="9795068at2"/>
<dbReference type="Gene3D" id="3.40.50.2000">
    <property type="entry name" value="Glycogen Phosphorylase B"/>
    <property type="match status" value="2"/>
</dbReference>
<reference evidence="2 3" key="1">
    <citation type="submission" date="2019-03" db="EMBL/GenBank/DDBJ databases">
        <title>Genomic Encyclopedia of Type Strains, Phase IV (KMG-IV): sequencing the most valuable type-strain genomes for metagenomic binning, comparative biology and taxonomic classification.</title>
        <authorList>
            <person name="Goeker M."/>
        </authorList>
    </citation>
    <scope>NUCLEOTIDE SEQUENCE [LARGE SCALE GENOMIC DNA]</scope>
    <source>
        <strain evidence="2 3">DSM 24455</strain>
    </source>
</reference>
<protein>
    <submittedName>
        <fullName evidence="2">Glycosyl transferase family 1</fullName>
    </submittedName>
</protein>
<name>A0A4R7KM27_9CLOT</name>